<dbReference type="PROSITE" id="PS51318">
    <property type="entry name" value="TAT"/>
    <property type="match status" value="1"/>
</dbReference>
<dbReference type="CDD" id="cd08503">
    <property type="entry name" value="PBP2_NikA_DppA_OppA_like_17"/>
    <property type="match status" value="1"/>
</dbReference>
<proteinExistence type="inferred from homology"/>
<evidence type="ECO:0000259" key="3">
    <source>
        <dbReference type="Pfam" id="PF00496"/>
    </source>
</evidence>
<dbReference type="GeneID" id="80818276"/>
<dbReference type="InterPro" id="IPR039424">
    <property type="entry name" value="SBP_5"/>
</dbReference>
<dbReference type="GO" id="GO:1904680">
    <property type="term" value="F:peptide transmembrane transporter activity"/>
    <property type="evidence" value="ECO:0007669"/>
    <property type="project" value="TreeGrafter"/>
</dbReference>
<dbReference type="SUPFAM" id="SSF53850">
    <property type="entry name" value="Periplasmic binding protein-like II"/>
    <property type="match status" value="1"/>
</dbReference>
<sequence>MTRLTRRGLLRTGAAAGVLAASGLPLKAQMKRGGRLRAGLAGANTSDNWDARTHTDAFMQNASQGAVFDALTEVAADGTLVGELAESWEASPDAKTWTFNLRQGVTFHNGKAFGADDVIESLQMHVAEDSKSAAKPIVSAITEMKKLGEHQVQLVLAAGNADLPYLLSDYHLMMYPAGQIDEAISKGIGTGLYQVVSFDPGVRFVGKRVDSHYKGDAAGFFDEIEFIAINDPTARMNALLTGQVETINRVDVKTEALLNANPLVSIQEVTGNRHFTFPMLTNVAPFDDVNVRRALKHGINRQEMVDKILLGHGSIAYDTPIGPANQYYAADMEPIPYDPDKAAFYLKEAGMDQLNIDLSASSAAFAGAVDASQLYQSSAKPAGININVVQEPADGYWSNVWLKKPFSAAFWSGRATEDWMFSSAYEDGVPWNDSQWGTEDSERFQELLVTARAELDSDKRREMYTEMQMILRDDGGVIIPMFANWVQAVSNKLSVPGTVGNLWGMDNARMAERWAMA</sequence>
<evidence type="ECO:0000256" key="1">
    <source>
        <dbReference type="ARBA" id="ARBA00004418"/>
    </source>
</evidence>
<dbReference type="Gene3D" id="3.40.190.10">
    <property type="entry name" value="Periplasmic binding protein-like II"/>
    <property type="match status" value="1"/>
</dbReference>
<dbReference type="Gene3D" id="3.10.105.10">
    <property type="entry name" value="Dipeptide-binding Protein, Domain 3"/>
    <property type="match status" value="1"/>
</dbReference>
<accession>A0A975ZNB4</accession>
<dbReference type="GO" id="GO:0030288">
    <property type="term" value="C:outer membrane-bounded periplasmic space"/>
    <property type="evidence" value="ECO:0007669"/>
    <property type="project" value="UniProtKB-ARBA"/>
</dbReference>
<evidence type="ECO:0000313" key="5">
    <source>
        <dbReference type="Proteomes" id="UP000182932"/>
    </source>
</evidence>
<dbReference type="RefSeq" id="WP_048533500.1">
    <property type="nucleotide sequence ID" value="NZ_CATLQZ010000002.1"/>
</dbReference>
<reference evidence="4 5" key="1">
    <citation type="submission" date="2016-10" db="EMBL/GenBank/DDBJ databases">
        <authorList>
            <person name="Varghese N."/>
            <person name="Submissions S."/>
        </authorList>
    </citation>
    <scope>NUCLEOTIDE SEQUENCE [LARGE SCALE GENOMIC DNA]</scope>
    <source>
        <strain evidence="4 5">FF3</strain>
    </source>
</reference>
<dbReference type="AlphaFoldDB" id="A0A975ZNB4"/>
<keyword evidence="5" id="KW-1185">Reference proteome</keyword>
<evidence type="ECO:0000256" key="2">
    <source>
        <dbReference type="ARBA" id="ARBA00005695"/>
    </source>
</evidence>
<dbReference type="Proteomes" id="UP000182932">
    <property type="component" value="Unassembled WGS sequence"/>
</dbReference>
<dbReference type="PIRSF" id="PIRSF002741">
    <property type="entry name" value="MppA"/>
    <property type="match status" value="1"/>
</dbReference>
<name>A0A975ZNB4_9RHOB</name>
<organism evidence="4 5">
    <name type="scientific">Marinovum algicola</name>
    <dbReference type="NCBI Taxonomy" id="42444"/>
    <lineage>
        <taxon>Bacteria</taxon>
        <taxon>Pseudomonadati</taxon>
        <taxon>Pseudomonadota</taxon>
        <taxon>Alphaproteobacteria</taxon>
        <taxon>Rhodobacterales</taxon>
        <taxon>Roseobacteraceae</taxon>
        <taxon>Marinovum</taxon>
    </lineage>
</organism>
<dbReference type="InterPro" id="IPR000914">
    <property type="entry name" value="SBP_5_dom"/>
</dbReference>
<dbReference type="GO" id="GO:0015833">
    <property type="term" value="P:peptide transport"/>
    <property type="evidence" value="ECO:0007669"/>
    <property type="project" value="TreeGrafter"/>
</dbReference>
<dbReference type="EMBL" id="FNYY01000006">
    <property type="protein sequence ID" value="SEJ45058.1"/>
    <property type="molecule type" value="Genomic_DNA"/>
</dbReference>
<dbReference type="InterPro" id="IPR006311">
    <property type="entry name" value="TAT_signal"/>
</dbReference>
<dbReference type="PANTHER" id="PTHR30290">
    <property type="entry name" value="PERIPLASMIC BINDING COMPONENT OF ABC TRANSPORTER"/>
    <property type="match status" value="1"/>
</dbReference>
<dbReference type="GO" id="GO:0043190">
    <property type="term" value="C:ATP-binding cassette (ABC) transporter complex"/>
    <property type="evidence" value="ECO:0007669"/>
    <property type="project" value="InterPro"/>
</dbReference>
<comment type="subcellular location">
    <subcellularLocation>
        <location evidence="1">Periplasm</location>
    </subcellularLocation>
</comment>
<comment type="similarity">
    <text evidence="2">Belongs to the bacterial solute-binding protein 5 family.</text>
</comment>
<gene>
    <name evidence="4" type="ORF">SAMN04487940_10619</name>
</gene>
<protein>
    <submittedName>
        <fullName evidence="4">Peptide/nickel transport system substrate-binding protein</fullName>
    </submittedName>
</protein>
<dbReference type="Pfam" id="PF00496">
    <property type="entry name" value="SBP_bac_5"/>
    <property type="match status" value="1"/>
</dbReference>
<evidence type="ECO:0000313" key="4">
    <source>
        <dbReference type="EMBL" id="SEJ45058.1"/>
    </source>
</evidence>
<comment type="caution">
    <text evidence="4">The sequence shown here is derived from an EMBL/GenBank/DDBJ whole genome shotgun (WGS) entry which is preliminary data.</text>
</comment>
<dbReference type="InterPro" id="IPR030678">
    <property type="entry name" value="Peptide/Ni-bd"/>
</dbReference>
<feature type="domain" description="Solute-binding protein family 5" evidence="3">
    <location>
        <begin position="80"/>
        <end position="418"/>
    </location>
</feature>